<keyword evidence="1 2" id="KW-0344">Guanine-nucleotide releasing factor</keyword>
<dbReference type="AlphaFoldDB" id="A0AA39TGI8"/>
<reference evidence="6" key="1">
    <citation type="submission" date="2023-06" db="EMBL/GenBank/DDBJ databases">
        <authorList>
            <consortium name="Lawrence Berkeley National Laboratory"/>
            <person name="Ahrendt S."/>
            <person name="Sahu N."/>
            <person name="Indic B."/>
            <person name="Wong-Bajracharya J."/>
            <person name="Merenyi Z."/>
            <person name="Ke H.-M."/>
            <person name="Monk M."/>
            <person name="Kocsube S."/>
            <person name="Drula E."/>
            <person name="Lipzen A."/>
            <person name="Balint B."/>
            <person name="Henrissat B."/>
            <person name="Andreopoulos B."/>
            <person name="Martin F.M."/>
            <person name="Harder C.B."/>
            <person name="Rigling D."/>
            <person name="Ford K.L."/>
            <person name="Foster G.D."/>
            <person name="Pangilinan J."/>
            <person name="Papanicolaou A."/>
            <person name="Barry K."/>
            <person name="LaButti K."/>
            <person name="Viragh M."/>
            <person name="Koriabine M."/>
            <person name="Yan M."/>
            <person name="Riley R."/>
            <person name="Champramary S."/>
            <person name="Plett K.L."/>
            <person name="Tsai I.J."/>
            <person name="Slot J."/>
            <person name="Sipos G."/>
            <person name="Plett J."/>
            <person name="Nagy L.G."/>
            <person name="Grigoriev I.V."/>
        </authorList>
    </citation>
    <scope>NUCLEOTIDE SEQUENCE</scope>
    <source>
        <strain evidence="6">ICMP 16352</strain>
    </source>
</reference>
<dbReference type="CDD" id="cd06224">
    <property type="entry name" value="REM"/>
    <property type="match status" value="1"/>
</dbReference>
<dbReference type="InterPro" id="IPR001895">
    <property type="entry name" value="RASGEF_cat_dom"/>
</dbReference>
<feature type="domain" description="Ras-GEF" evidence="4">
    <location>
        <begin position="610"/>
        <end position="848"/>
    </location>
</feature>
<feature type="domain" description="N-terminal Ras-GEF" evidence="5">
    <location>
        <begin position="426"/>
        <end position="558"/>
    </location>
</feature>
<gene>
    <name evidence="6" type="ORF">IW261DRAFT_1448686</name>
</gene>
<sequence length="892" mass="100864">MYKVYCYPLSIERGNWAPISHTDAVLQIFSILLALDLVHFIAISPPSLSPSVMASPLISKPKKLKKISDRKIHIPTAGPVASPSSPPDSSLFSKEPASPTPSSFAPPPLIANVPKCLQRYPSLIHIIAKLREVSETTQSASDFEAYAVIFCTSLSTNVLCSLERTPHLDTNDPKYCAAYYDAVDSADHFRSWACKKVEGEDQLGTSMRLATSMFWFNATLKALREIHKLVARMVGNAKPLPGLPVGLSPEDGVAKIIGVDQSGNLGSHKPRPPKLRISPLSIIVEEVLNDDTLSSPDSPNDTAVGRSTSSLGHLPPIDEPSSSTDTLVSNPPDKVGFPARRKKLAQQIRRVYKLAKERGHRLVPTKASASILTSKPTFESFKSFDRPQVVQITYAIRQSALYHFEDPMNRVDMPMPEDYAAMQVDERGQLTSATLRALILQITSREVTQDGVLDTFFLGFRYFTTPVILARGLLDRLEGMDDHEYEFTEQQRIVWAASKDLTEQRVVYVICLWLERYWNPTLDSEALEIFQRYVLRHPDCRPGSEMVVLYKCLNKVGSGSASRSKWLEHRSREIVEEFPYPRPKDTNFRFSSVPDKTVPSRLRWFMTEAGVQEFARQLTTQSSSLFKKIDPEGAVRSWIVSESEGRETRADFVNWGRSLTFWATISILQQPTVDGRVLFIRFWLDVAMTCLKHYDFNSAFAIYNGVVASPVNRLRRTALCLSAREKGYHWVFEKVFDNFKEYRRIVQAVALNSRPMVPILDPLVHDVSQVKTSLSKAMTEGRINFFPIRTICATIQTMEQARLPYLFKHSAACQEWLTLKLRWAVNTKAKLDVDDIDQYQMSRSLEPRDPELEKIHNNPAMLWNLVATSNGYESVDSITKFDLDAIFNIRRT</sequence>
<evidence type="ECO:0000256" key="3">
    <source>
        <dbReference type="SAM" id="MobiDB-lite"/>
    </source>
</evidence>
<comment type="caution">
    <text evidence="6">The sequence shown here is derived from an EMBL/GenBank/DDBJ whole genome shotgun (WGS) entry which is preliminary data.</text>
</comment>
<dbReference type="InterPro" id="IPR023578">
    <property type="entry name" value="Ras_GEF_dom_sf"/>
</dbReference>
<dbReference type="PANTHER" id="PTHR23113:SF99">
    <property type="entry name" value="RASGEF DOMAIN-CONTAINING PROTEIN"/>
    <property type="match status" value="1"/>
</dbReference>
<feature type="compositionally biased region" description="Polar residues" evidence="3">
    <location>
        <begin position="320"/>
        <end position="329"/>
    </location>
</feature>
<dbReference type="Gene3D" id="1.20.870.10">
    <property type="entry name" value="Son of sevenless (SoS) protein Chain: S domain 1"/>
    <property type="match status" value="1"/>
</dbReference>
<organism evidence="6 7">
    <name type="scientific">Armillaria novae-zelandiae</name>
    <dbReference type="NCBI Taxonomy" id="153914"/>
    <lineage>
        <taxon>Eukaryota</taxon>
        <taxon>Fungi</taxon>
        <taxon>Dikarya</taxon>
        <taxon>Basidiomycota</taxon>
        <taxon>Agaricomycotina</taxon>
        <taxon>Agaricomycetes</taxon>
        <taxon>Agaricomycetidae</taxon>
        <taxon>Agaricales</taxon>
        <taxon>Marasmiineae</taxon>
        <taxon>Physalacriaceae</taxon>
        <taxon>Armillaria</taxon>
    </lineage>
</organism>
<dbReference type="Gene3D" id="1.10.840.10">
    <property type="entry name" value="Ras guanine-nucleotide exchange factors catalytic domain"/>
    <property type="match status" value="1"/>
</dbReference>
<protein>
    <submittedName>
        <fullName evidence="6">Ras guanine nucleotide exchange factor domain-containing protein</fullName>
    </submittedName>
</protein>
<name>A0AA39TGI8_9AGAR</name>
<dbReference type="InterPro" id="IPR036964">
    <property type="entry name" value="RASGEF_cat_dom_sf"/>
</dbReference>
<dbReference type="PROSITE" id="PS50009">
    <property type="entry name" value="RASGEF_CAT"/>
    <property type="match status" value="1"/>
</dbReference>
<keyword evidence="7" id="KW-1185">Reference proteome</keyword>
<dbReference type="Pfam" id="PF00618">
    <property type="entry name" value="RasGEF_N"/>
    <property type="match status" value="1"/>
</dbReference>
<dbReference type="EMBL" id="JAUEPR010000003">
    <property type="protein sequence ID" value="KAK0487571.1"/>
    <property type="molecule type" value="Genomic_DNA"/>
</dbReference>
<dbReference type="SMART" id="SM00147">
    <property type="entry name" value="RasGEF"/>
    <property type="match status" value="1"/>
</dbReference>
<dbReference type="Pfam" id="PF00617">
    <property type="entry name" value="RasGEF"/>
    <property type="match status" value="1"/>
</dbReference>
<feature type="compositionally biased region" description="Polar residues" evidence="3">
    <location>
        <begin position="291"/>
        <end position="311"/>
    </location>
</feature>
<dbReference type="PROSITE" id="PS50212">
    <property type="entry name" value="RASGEF_NTER"/>
    <property type="match status" value="1"/>
</dbReference>
<dbReference type="PANTHER" id="PTHR23113">
    <property type="entry name" value="GUANINE NUCLEOTIDE EXCHANGE FACTOR"/>
    <property type="match status" value="1"/>
</dbReference>
<dbReference type="SUPFAM" id="SSF48366">
    <property type="entry name" value="Ras GEF"/>
    <property type="match status" value="1"/>
</dbReference>
<proteinExistence type="predicted"/>
<dbReference type="Proteomes" id="UP001175227">
    <property type="component" value="Unassembled WGS sequence"/>
</dbReference>
<evidence type="ECO:0000256" key="2">
    <source>
        <dbReference type="PROSITE-ProRule" id="PRU00168"/>
    </source>
</evidence>
<evidence type="ECO:0000259" key="4">
    <source>
        <dbReference type="PROSITE" id="PS50009"/>
    </source>
</evidence>
<feature type="region of interest" description="Disordered" evidence="3">
    <location>
        <begin position="291"/>
        <end position="337"/>
    </location>
</feature>
<evidence type="ECO:0000313" key="7">
    <source>
        <dbReference type="Proteomes" id="UP001175227"/>
    </source>
</evidence>
<dbReference type="GO" id="GO:0007264">
    <property type="term" value="P:small GTPase-mediated signal transduction"/>
    <property type="evidence" value="ECO:0007669"/>
    <property type="project" value="InterPro"/>
</dbReference>
<dbReference type="InterPro" id="IPR000651">
    <property type="entry name" value="Ras-like_Gua-exchang_fac_N"/>
</dbReference>
<evidence type="ECO:0000313" key="6">
    <source>
        <dbReference type="EMBL" id="KAK0487571.1"/>
    </source>
</evidence>
<dbReference type="GO" id="GO:0005085">
    <property type="term" value="F:guanyl-nucleotide exchange factor activity"/>
    <property type="evidence" value="ECO:0007669"/>
    <property type="project" value="UniProtKB-KW"/>
</dbReference>
<feature type="region of interest" description="Disordered" evidence="3">
    <location>
        <begin position="75"/>
        <end position="105"/>
    </location>
</feature>
<dbReference type="InterPro" id="IPR008937">
    <property type="entry name" value="Ras-like_GEF"/>
</dbReference>
<evidence type="ECO:0000259" key="5">
    <source>
        <dbReference type="PROSITE" id="PS50212"/>
    </source>
</evidence>
<accession>A0AA39TGI8</accession>
<evidence type="ECO:0000256" key="1">
    <source>
        <dbReference type="ARBA" id="ARBA00022658"/>
    </source>
</evidence>